<evidence type="ECO:0000256" key="2">
    <source>
        <dbReference type="ARBA" id="ARBA00022723"/>
    </source>
</evidence>
<keyword evidence="7" id="KW-0539">Nucleus</keyword>
<dbReference type="GO" id="GO:0008270">
    <property type="term" value="F:zinc ion binding"/>
    <property type="evidence" value="ECO:0007669"/>
    <property type="project" value="UniProtKB-KW"/>
</dbReference>
<dbReference type="GO" id="GO:0045892">
    <property type="term" value="P:negative regulation of DNA-templated transcription"/>
    <property type="evidence" value="ECO:0007669"/>
    <property type="project" value="UniProtKB-ARBA"/>
</dbReference>
<evidence type="ECO:0000313" key="9">
    <source>
        <dbReference type="EMBL" id="KAK3699667.1"/>
    </source>
</evidence>
<evidence type="ECO:0000313" key="10">
    <source>
        <dbReference type="Proteomes" id="UP001283361"/>
    </source>
</evidence>
<dbReference type="Gene3D" id="3.30.160.60">
    <property type="entry name" value="Classic Zinc Finger"/>
    <property type="match status" value="1"/>
</dbReference>
<evidence type="ECO:0000259" key="8">
    <source>
        <dbReference type="PROSITE" id="PS00028"/>
    </source>
</evidence>
<dbReference type="GO" id="GO:0005634">
    <property type="term" value="C:nucleus"/>
    <property type="evidence" value="ECO:0007669"/>
    <property type="project" value="UniProtKB-SubCell"/>
</dbReference>
<evidence type="ECO:0000256" key="7">
    <source>
        <dbReference type="ARBA" id="ARBA00023242"/>
    </source>
</evidence>
<reference evidence="9" key="1">
    <citation type="journal article" date="2023" name="G3 (Bethesda)">
        <title>A reference genome for the long-term kleptoplast-retaining sea slug Elysia crispata morphotype clarki.</title>
        <authorList>
            <person name="Eastman K.E."/>
            <person name="Pendleton A.L."/>
            <person name="Shaikh M.A."/>
            <person name="Suttiyut T."/>
            <person name="Ogas R."/>
            <person name="Tomko P."/>
            <person name="Gavelis G."/>
            <person name="Widhalm J.R."/>
            <person name="Wisecaver J.H."/>
        </authorList>
    </citation>
    <scope>NUCLEOTIDE SEQUENCE</scope>
    <source>
        <strain evidence="9">ECLA1</strain>
    </source>
</reference>
<organism evidence="9 10">
    <name type="scientific">Elysia crispata</name>
    <name type="common">lettuce slug</name>
    <dbReference type="NCBI Taxonomy" id="231223"/>
    <lineage>
        <taxon>Eukaryota</taxon>
        <taxon>Metazoa</taxon>
        <taxon>Spiralia</taxon>
        <taxon>Lophotrochozoa</taxon>
        <taxon>Mollusca</taxon>
        <taxon>Gastropoda</taxon>
        <taxon>Heterobranchia</taxon>
        <taxon>Euthyneura</taxon>
        <taxon>Panpulmonata</taxon>
        <taxon>Sacoglossa</taxon>
        <taxon>Placobranchoidea</taxon>
        <taxon>Plakobranchidae</taxon>
        <taxon>Elysia</taxon>
    </lineage>
</organism>
<dbReference type="GO" id="GO:0000978">
    <property type="term" value="F:RNA polymerase II cis-regulatory region sequence-specific DNA binding"/>
    <property type="evidence" value="ECO:0007669"/>
    <property type="project" value="TreeGrafter"/>
</dbReference>
<dbReference type="Proteomes" id="UP001283361">
    <property type="component" value="Unassembled WGS sequence"/>
</dbReference>
<dbReference type="AlphaFoldDB" id="A0AAE0XP83"/>
<feature type="domain" description="C2H2-type" evidence="8">
    <location>
        <begin position="191"/>
        <end position="213"/>
    </location>
</feature>
<dbReference type="PROSITE" id="PS00028">
    <property type="entry name" value="ZINC_FINGER_C2H2_1"/>
    <property type="match status" value="2"/>
</dbReference>
<comment type="subcellular location">
    <subcellularLocation>
        <location evidence="1">Nucleus</location>
    </subcellularLocation>
</comment>
<evidence type="ECO:0000256" key="6">
    <source>
        <dbReference type="ARBA" id="ARBA00023125"/>
    </source>
</evidence>
<dbReference type="SUPFAM" id="SSF57667">
    <property type="entry name" value="beta-beta-alpha zinc fingers"/>
    <property type="match status" value="1"/>
</dbReference>
<keyword evidence="6" id="KW-0238">DNA-binding</keyword>
<evidence type="ECO:0000256" key="3">
    <source>
        <dbReference type="ARBA" id="ARBA00022737"/>
    </source>
</evidence>
<keyword evidence="10" id="KW-1185">Reference proteome</keyword>
<dbReference type="InterPro" id="IPR051574">
    <property type="entry name" value="ZnF_E-box_Homeobox"/>
</dbReference>
<keyword evidence="5" id="KW-0862">Zinc</keyword>
<keyword evidence="3" id="KW-0677">Repeat</keyword>
<evidence type="ECO:0000256" key="4">
    <source>
        <dbReference type="ARBA" id="ARBA00022771"/>
    </source>
</evidence>
<dbReference type="GO" id="GO:0000981">
    <property type="term" value="F:DNA-binding transcription factor activity, RNA polymerase II-specific"/>
    <property type="evidence" value="ECO:0007669"/>
    <property type="project" value="TreeGrafter"/>
</dbReference>
<evidence type="ECO:0000256" key="1">
    <source>
        <dbReference type="ARBA" id="ARBA00004123"/>
    </source>
</evidence>
<comment type="caution">
    <text evidence="9">The sequence shown here is derived from an EMBL/GenBank/DDBJ whole genome shotgun (WGS) entry which is preliminary data.</text>
</comment>
<dbReference type="PANTHER" id="PTHR24391">
    <property type="entry name" value="HISTONE H4 TRANSCRIPTION FACTOR-RELATED"/>
    <property type="match status" value="1"/>
</dbReference>
<dbReference type="EMBL" id="JAWDGP010007939">
    <property type="protein sequence ID" value="KAK3699667.1"/>
    <property type="molecule type" value="Genomic_DNA"/>
</dbReference>
<name>A0AAE0XP83_9GAST</name>
<feature type="domain" description="C2H2-type" evidence="8">
    <location>
        <begin position="153"/>
        <end position="175"/>
    </location>
</feature>
<keyword evidence="2" id="KW-0479">Metal-binding</keyword>
<proteinExistence type="predicted"/>
<dbReference type="PANTHER" id="PTHR24391:SF18">
    <property type="entry name" value="EG:115C2.6 PROTEIN"/>
    <property type="match status" value="1"/>
</dbReference>
<sequence length="254" mass="29611">MPAWSQRELDQENIMPVNDLASAEPKKSKKVLRKAVDTDFCYVCEWCDCTHQSSSMNEFNHHVGLHRRAYTQHLGPKAELGEEEFIFYCQWRDCHSQIEGKVEDFARHVYYHTFHQYLKFLGRHIQKVDGMEPCGLGSLSRNMIPELPEKLMCRWQDCNMVYDNPYIFYSHVAHHSEEIPKDRRSKGPIVCKWEGCKTVLKSWYKIREHMRSHTQAKVVACPTCGSLFANNTRFIDHLMRQLQTGESLGGSPGV</sequence>
<dbReference type="InterPro" id="IPR036236">
    <property type="entry name" value="Znf_C2H2_sf"/>
</dbReference>
<accession>A0AAE0XP83</accession>
<keyword evidence="4" id="KW-0863">Zinc-finger</keyword>
<dbReference type="SMART" id="SM00355">
    <property type="entry name" value="ZnF_C2H2"/>
    <property type="match status" value="5"/>
</dbReference>
<protein>
    <recommendedName>
        <fullName evidence="8">C2H2-type domain-containing protein</fullName>
    </recommendedName>
</protein>
<evidence type="ECO:0000256" key="5">
    <source>
        <dbReference type="ARBA" id="ARBA00022833"/>
    </source>
</evidence>
<gene>
    <name evidence="9" type="ORF">RRG08_062458</name>
</gene>
<dbReference type="InterPro" id="IPR013087">
    <property type="entry name" value="Znf_C2H2_type"/>
</dbReference>